<dbReference type="GO" id="GO:0016887">
    <property type="term" value="F:ATP hydrolysis activity"/>
    <property type="evidence" value="ECO:0007669"/>
    <property type="project" value="InterPro"/>
</dbReference>
<comment type="caution">
    <text evidence="17">The sequence shown here is derived from an EMBL/GenBank/DDBJ whole genome shotgun (WGS) entry which is preliminary data.</text>
</comment>
<dbReference type="InterPro" id="IPR023298">
    <property type="entry name" value="ATPase_P-typ_TM_dom_sf"/>
</dbReference>
<dbReference type="FunFam" id="3.40.50.1000:FF:000009">
    <property type="entry name" value="Phospholipid-transporting ATPase"/>
    <property type="match status" value="1"/>
</dbReference>
<keyword evidence="10" id="KW-0460">Magnesium</keyword>
<dbReference type="Pfam" id="PF16212">
    <property type="entry name" value="PhoLip_ATPase_C"/>
    <property type="match status" value="1"/>
</dbReference>
<dbReference type="InterPro" id="IPR023214">
    <property type="entry name" value="HAD_sf"/>
</dbReference>
<dbReference type="Pfam" id="PF08282">
    <property type="entry name" value="Hydrolase_3"/>
    <property type="match status" value="1"/>
</dbReference>
<evidence type="ECO:0000256" key="2">
    <source>
        <dbReference type="ARBA" id="ARBA00004127"/>
    </source>
</evidence>
<evidence type="ECO:0000256" key="5">
    <source>
        <dbReference type="ARBA" id="ARBA00022448"/>
    </source>
</evidence>
<dbReference type="PRINTS" id="PR00119">
    <property type="entry name" value="CATATPASE"/>
</dbReference>
<dbReference type="GO" id="GO:0045332">
    <property type="term" value="P:phospholipid translocation"/>
    <property type="evidence" value="ECO:0007669"/>
    <property type="project" value="TreeGrafter"/>
</dbReference>
<dbReference type="Proteomes" id="UP001152795">
    <property type="component" value="Unassembled WGS sequence"/>
</dbReference>
<protein>
    <recommendedName>
        <fullName evidence="4">P-type phospholipid transporter</fullName>
        <ecNumber evidence="4">7.6.2.1</ecNumber>
    </recommendedName>
</protein>
<evidence type="ECO:0000313" key="18">
    <source>
        <dbReference type="Proteomes" id="UP001152795"/>
    </source>
</evidence>
<dbReference type="OrthoDB" id="377733at2759"/>
<dbReference type="NCBIfam" id="TIGR01494">
    <property type="entry name" value="ATPase_P-type"/>
    <property type="match status" value="1"/>
</dbReference>
<keyword evidence="5" id="KW-0813">Transport</keyword>
<keyword evidence="9" id="KW-0067">ATP-binding</keyword>
<feature type="domain" description="P-type ATPase C-terminal" evidence="16">
    <location>
        <begin position="173"/>
        <end position="400"/>
    </location>
</feature>
<evidence type="ECO:0000256" key="14">
    <source>
        <dbReference type="ARBA" id="ARBA00023136"/>
    </source>
</evidence>
<comment type="subcellular location">
    <subcellularLocation>
        <location evidence="2">Endomembrane system</location>
        <topology evidence="2">Multi-pass membrane protein</topology>
    </subcellularLocation>
</comment>
<dbReference type="PANTHER" id="PTHR24092:SF5">
    <property type="entry name" value="PHOSPHOLIPID-TRANSPORTING ATPASE"/>
    <property type="match status" value="1"/>
</dbReference>
<evidence type="ECO:0000256" key="7">
    <source>
        <dbReference type="ARBA" id="ARBA00022723"/>
    </source>
</evidence>
<comment type="catalytic activity">
    <reaction evidence="15">
        <text>ATP + H2O + phospholipidSide 1 = ADP + phosphate + phospholipidSide 2.</text>
        <dbReference type="EC" id="7.6.2.1"/>
    </reaction>
</comment>
<organism evidence="17 18">
    <name type="scientific">Paramuricea clavata</name>
    <name type="common">Red gorgonian</name>
    <name type="synonym">Violescent sea-whip</name>
    <dbReference type="NCBI Taxonomy" id="317549"/>
    <lineage>
        <taxon>Eukaryota</taxon>
        <taxon>Metazoa</taxon>
        <taxon>Cnidaria</taxon>
        <taxon>Anthozoa</taxon>
        <taxon>Octocorallia</taxon>
        <taxon>Malacalcyonacea</taxon>
        <taxon>Plexauridae</taxon>
        <taxon>Paramuricea</taxon>
    </lineage>
</organism>
<dbReference type="EMBL" id="CACRXK020004298">
    <property type="protein sequence ID" value="CAB4002246.1"/>
    <property type="molecule type" value="Genomic_DNA"/>
</dbReference>
<dbReference type="InterPro" id="IPR032630">
    <property type="entry name" value="P_typ_ATPase_c"/>
</dbReference>
<evidence type="ECO:0000256" key="9">
    <source>
        <dbReference type="ARBA" id="ARBA00022840"/>
    </source>
</evidence>
<evidence type="ECO:0000256" key="4">
    <source>
        <dbReference type="ARBA" id="ARBA00012189"/>
    </source>
</evidence>
<keyword evidence="12" id="KW-1133">Transmembrane helix</keyword>
<proteinExistence type="inferred from homology"/>
<comment type="cofactor">
    <cofactor evidence="1">
        <name>Mg(2+)</name>
        <dbReference type="ChEBI" id="CHEBI:18420"/>
    </cofactor>
</comment>
<dbReference type="SUPFAM" id="SSF56784">
    <property type="entry name" value="HAD-like"/>
    <property type="match status" value="1"/>
</dbReference>
<dbReference type="InterPro" id="IPR001757">
    <property type="entry name" value="P_typ_ATPase"/>
</dbReference>
<gene>
    <name evidence="17" type="ORF">PACLA_8A005584</name>
</gene>
<keyword evidence="8" id="KW-0547">Nucleotide-binding</keyword>
<dbReference type="GO" id="GO:0006890">
    <property type="term" value="P:retrograde vesicle-mediated transport, Golgi to endoplasmic reticulum"/>
    <property type="evidence" value="ECO:0007669"/>
    <property type="project" value="TreeGrafter"/>
</dbReference>
<evidence type="ECO:0000256" key="12">
    <source>
        <dbReference type="ARBA" id="ARBA00022989"/>
    </source>
</evidence>
<evidence type="ECO:0000256" key="6">
    <source>
        <dbReference type="ARBA" id="ARBA00022692"/>
    </source>
</evidence>
<evidence type="ECO:0000256" key="15">
    <source>
        <dbReference type="ARBA" id="ARBA00034036"/>
    </source>
</evidence>
<reference evidence="17" key="1">
    <citation type="submission" date="2020-04" db="EMBL/GenBank/DDBJ databases">
        <authorList>
            <person name="Alioto T."/>
            <person name="Alioto T."/>
            <person name="Gomez Garrido J."/>
        </authorList>
    </citation>
    <scope>NUCLEOTIDE SEQUENCE</scope>
    <source>
        <strain evidence="17">A484AB</strain>
    </source>
</reference>
<evidence type="ECO:0000256" key="13">
    <source>
        <dbReference type="ARBA" id="ARBA00023055"/>
    </source>
</evidence>
<evidence type="ECO:0000256" key="10">
    <source>
        <dbReference type="ARBA" id="ARBA00022842"/>
    </source>
</evidence>
<evidence type="ECO:0000256" key="11">
    <source>
        <dbReference type="ARBA" id="ARBA00022967"/>
    </source>
</evidence>
<comment type="similarity">
    <text evidence="3">Belongs to the cation transport ATPase (P-type) (TC 3.A.3) family. Type IV subfamily.</text>
</comment>
<dbReference type="InterPro" id="IPR036412">
    <property type="entry name" value="HAD-like_sf"/>
</dbReference>
<evidence type="ECO:0000256" key="3">
    <source>
        <dbReference type="ARBA" id="ARBA00008109"/>
    </source>
</evidence>
<evidence type="ECO:0000313" key="17">
    <source>
        <dbReference type="EMBL" id="CAB4002246.1"/>
    </source>
</evidence>
<dbReference type="GO" id="GO:0005886">
    <property type="term" value="C:plasma membrane"/>
    <property type="evidence" value="ECO:0007669"/>
    <property type="project" value="TreeGrafter"/>
</dbReference>
<keyword evidence="11" id="KW-1278">Translocase</keyword>
<dbReference type="GO" id="GO:0005768">
    <property type="term" value="C:endosome"/>
    <property type="evidence" value="ECO:0007669"/>
    <property type="project" value="TreeGrafter"/>
</dbReference>
<name>A0A6S7HD62_PARCT</name>
<keyword evidence="18" id="KW-1185">Reference proteome</keyword>
<evidence type="ECO:0000259" key="16">
    <source>
        <dbReference type="Pfam" id="PF16212"/>
    </source>
</evidence>
<dbReference type="PANTHER" id="PTHR24092">
    <property type="entry name" value="PROBABLE PHOSPHOLIPID-TRANSPORTING ATPASE"/>
    <property type="match status" value="1"/>
</dbReference>
<dbReference type="GO" id="GO:0046872">
    <property type="term" value="F:metal ion binding"/>
    <property type="evidence" value="ECO:0007669"/>
    <property type="project" value="UniProtKB-KW"/>
</dbReference>
<keyword evidence="6" id="KW-0812">Transmembrane</keyword>
<dbReference type="GO" id="GO:0006897">
    <property type="term" value="P:endocytosis"/>
    <property type="evidence" value="ECO:0007669"/>
    <property type="project" value="TreeGrafter"/>
</dbReference>
<dbReference type="GO" id="GO:0005524">
    <property type="term" value="F:ATP binding"/>
    <property type="evidence" value="ECO:0007669"/>
    <property type="project" value="UniProtKB-KW"/>
</dbReference>
<keyword evidence="7" id="KW-0479">Metal-binding</keyword>
<dbReference type="Gene3D" id="3.40.50.1000">
    <property type="entry name" value="HAD superfamily/HAD-like"/>
    <property type="match status" value="1"/>
</dbReference>
<dbReference type="GO" id="GO:0140326">
    <property type="term" value="F:ATPase-coupled intramembrane lipid transporter activity"/>
    <property type="evidence" value="ECO:0007669"/>
    <property type="project" value="UniProtKB-EC"/>
</dbReference>
<dbReference type="SUPFAM" id="SSF81665">
    <property type="entry name" value="Calcium ATPase, transmembrane domain M"/>
    <property type="match status" value="1"/>
</dbReference>
<keyword evidence="13" id="KW-0445">Lipid transport</keyword>
<evidence type="ECO:0000256" key="1">
    <source>
        <dbReference type="ARBA" id="ARBA00001946"/>
    </source>
</evidence>
<evidence type="ECO:0000256" key="8">
    <source>
        <dbReference type="ARBA" id="ARBA00022741"/>
    </source>
</evidence>
<accession>A0A6S7HD62</accession>
<dbReference type="GO" id="GO:0005802">
    <property type="term" value="C:trans-Golgi network"/>
    <property type="evidence" value="ECO:0007669"/>
    <property type="project" value="TreeGrafter"/>
</dbReference>
<dbReference type="EC" id="7.6.2.1" evidence="4"/>
<keyword evidence="14" id="KW-0472">Membrane</keyword>
<dbReference type="AlphaFoldDB" id="A0A6S7HD62"/>
<sequence length="407" mass="46118">MKGSALNKLLASFEIEHKIEINALGLLRNAGVDIWMLTGDKLETATCIAQSSRLVSKSQTIYTFKQVSDRTEAHLELNSFRRKNDCALVIKGDSLETCLRHYQQEFMDLACRCPAVVCCRCSPQQKADIVELLQTYTKKRTCAIGDGGNDVSMIQAANVGVGIEGKEGRQASLAADFSITQFKYLGRLLVWHGRNSYKRSAALSQFVIHRGLIISIMQAVFSSVFYFASVALYQGYLMVGYSTIYTMFPVFSLVLDEDVPAEIALRFPELYKDLSKGRSLSYKTFFIWILISIYQGGIIMFGGILLFDEEFIHVVTITFTSLILTELLMVAFTIRTWHWLMVAAQVFSLALYIATLAVFKDYFDERFLISLNFLWKVTVITLVSCLPLYILKFLRRKYAPPSYSKLT</sequence>